<reference evidence="1 2" key="1">
    <citation type="journal article" date="2019" name="Mol. Biol. Evol.">
        <title>Blast fungal genomes show frequent chromosomal changes, gene gains and losses, and effector gene turnover.</title>
        <authorList>
            <person name="Gomez Luciano L.B."/>
            <person name="Jason Tsai I."/>
            <person name="Chuma I."/>
            <person name="Tosa Y."/>
            <person name="Chen Y.H."/>
            <person name="Li J.Y."/>
            <person name="Li M.Y."/>
            <person name="Jade Lu M.Y."/>
            <person name="Nakayashiki H."/>
            <person name="Li W.H."/>
        </authorList>
    </citation>
    <scope>NUCLEOTIDE SEQUENCE [LARGE SCALE GENOMIC DNA]</scope>
    <source>
        <strain evidence="1">MZ5-1-6</strain>
    </source>
</reference>
<proteinExistence type="predicted"/>
<dbReference type="Proteomes" id="UP000294847">
    <property type="component" value="Chromosome 5"/>
</dbReference>
<dbReference type="EMBL" id="CP034208">
    <property type="protein sequence ID" value="QBZ63351.1"/>
    <property type="molecule type" value="Genomic_DNA"/>
</dbReference>
<evidence type="ECO:0000313" key="2">
    <source>
        <dbReference type="Proteomes" id="UP000294847"/>
    </source>
</evidence>
<evidence type="ECO:0000313" key="1">
    <source>
        <dbReference type="EMBL" id="QBZ63351.1"/>
    </source>
</evidence>
<dbReference type="AlphaFoldDB" id="A0A4P7NMA9"/>
<protein>
    <submittedName>
        <fullName evidence="1">Uncharacterized protein</fullName>
    </submittedName>
</protein>
<organism evidence="1 2">
    <name type="scientific">Pyricularia oryzae</name>
    <name type="common">Rice blast fungus</name>
    <name type="synonym">Magnaporthe oryzae</name>
    <dbReference type="NCBI Taxonomy" id="318829"/>
    <lineage>
        <taxon>Eukaryota</taxon>
        <taxon>Fungi</taxon>
        <taxon>Dikarya</taxon>
        <taxon>Ascomycota</taxon>
        <taxon>Pezizomycotina</taxon>
        <taxon>Sordariomycetes</taxon>
        <taxon>Sordariomycetidae</taxon>
        <taxon>Magnaporthales</taxon>
        <taxon>Pyriculariaceae</taxon>
        <taxon>Pyricularia</taxon>
    </lineage>
</organism>
<sequence length="179" mass="19049">MKASAILTTAATAITSAMAADLSAYRAGAGVEPELKAFLSAYFPFSEDPAATTSWTDWWAADGSITFRGRIYDSAAKRQALKRSILPADGSITWNHVVGQVTVAAETARSKTFSESVIVEIGNKAKGTCAGFKGNVIAEIKKTNGKVDLRHHAGNYLTYVLDLPQKPNVPCGTQPRATL</sequence>
<gene>
    <name evidence="1" type="ORF">PoMZ_12249</name>
</gene>
<name>A0A4P7NMA9_PYROR</name>
<accession>A0A4P7NMA9</accession>